<sequence length="992" mass="108738">MGATQNGTTLNAKIPESGKSGTGKKEKSRRGYFRWSLALAVRLFIWYTVLTPFLQCPSDLSGLDESSPRVCKPYLITRSYIEPHVDRYYQAYAAPYVDQARPYAATFNDRVYNPASKLAKLGYQTYGAPTIAHVTEFGQEKWESVAVPRLKTIQTRAQTVYQEKLDPHVQKAIAVVTPYTEIVSSQATNILEEYILPFYARSKPFVIQAYSSSEGILSGTVIPLAHEGWTTLVVFVKDNLIPTITGLYSQNVEPQLVKIGERLASYREGKKLRTVVDEFEGTTEVLTTSTAAPTPTSISTSQTTEAPQSTTQSVEVQASLTPEQQKEKTREQVISDLRLWQQKFAVAADNGVDDLGERVEQIVTSQLESGSKKHAESLIEALEAAQEHEISKIKQHINSIIEGLSPYDAPEDEQKANEDLLQYIRSSGGTIRDHAHALREWYNGFEQELYRRVADAAHSTLEVLDEIRDLGLQEIGMRWAWMDGVTYKDWEKYHALRKQFDEWREEVFMAGMQHEMVEEAKAIANDILGRGMAVAEDAAKELSRLKEVGKWKIQAREVSEDFETRNEAPPPLPKPEEENVEEADSEEAFQETAEFDEASVVVESVAETTTVKIELADATPEASGNTETDKSRDADEPEHSVTETSNDEEAINESTVWGGVAAQVVTHQVPIFDDDDESSVANHIKSLASEPGERYAEATTAVGEGFFAQPSAPSYEDQAAALESVSSVAASRLHEGLSAASAQFASLKAPIAPTPTATRDPIFLDAQRRYYEAIGMAHDRYSAFISSASDVIFEEPTPTPTPPPLNPEALLESAISEYQYISGLASSSLAAVISSASSAAEHGGGSARGVIDDALSRYSNAMSAASESLSAVSESASSAIYGTPTGAFESITSQASDRWESIISQASEQIYGTPAPYIQQLYDAQVSRYEAIESFVSELVVGKEPAFTESVMSRFRSAYETPSADATKVQSEAVKTAESVIGSATSIIKDEL</sequence>
<feature type="compositionally biased region" description="Acidic residues" evidence="1">
    <location>
        <begin position="578"/>
        <end position="597"/>
    </location>
</feature>
<keyword evidence="4" id="KW-1185">Reference proteome</keyword>
<evidence type="ECO:0000313" key="4">
    <source>
        <dbReference type="Proteomes" id="UP000001294"/>
    </source>
</evidence>
<feature type="compositionally biased region" description="Low complexity" evidence="1">
    <location>
        <begin position="288"/>
        <end position="304"/>
    </location>
</feature>
<feature type="region of interest" description="Disordered" evidence="1">
    <location>
        <begin position="288"/>
        <end position="328"/>
    </location>
</feature>
<feature type="compositionally biased region" description="Basic and acidic residues" evidence="1">
    <location>
        <begin position="627"/>
        <end position="641"/>
    </location>
</feature>
<protein>
    <recommendedName>
        <fullName evidence="5">Transcription factor hoxa13</fullName>
    </recommendedName>
</protein>
<dbReference type="PANTHER" id="PTHR23242:SF9">
    <property type="entry name" value="TRANSCRIPTION FACTOR HOXA13"/>
    <property type="match status" value="1"/>
</dbReference>
<feature type="transmembrane region" description="Helical" evidence="2">
    <location>
        <begin position="32"/>
        <end position="50"/>
    </location>
</feature>
<evidence type="ECO:0008006" key="5">
    <source>
        <dbReference type="Google" id="ProtNLM"/>
    </source>
</evidence>
<evidence type="ECO:0000256" key="2">
    <source>
        <dbReference type="SAM" id="Phobius"/>
    </source>
</evidence>
<dbReference type="PhylomeDB" id="B6Q957"/>
<keyword evidence="2" id="KW-1133">Transmembrane helix</keyword>
<accession>B6Q957</accession>
<dbReference type="OrthoDB" id="3260408at2759"/>
<gene>
    <name evidence="3" type="ORF">PMAA_070950</name>
</gene>
<dbReference type="EMBL" id="DS995900">
    <property type="protein sequence ID" value="EEA26011.1"/>
    <property type="molecule type" value="Genomic_DNA"/>
</dbReference>
<evidence type="ECO:0000256" key="1">
    <source>
        <dbReference type="SAM" id="MobiDB-lite"/>
    </source>
</evidence>
<keyword evidence="2" id="KW-0472">Membrane</keyword>
<dbReference type="AlphaFoldDB" id="B6Q957"/>
<dbReference type="Proteomes" id="UP000001294">
    <property type="component" value="Unassembled WGS sequence"/>
</dbReference>
<dbReference type="VEuPathDB" id="FungiDB:PMAA_070950"/>
<dbReference type="PANTHER" id="PTHR23242">
    <property type="entry name" value="TRANSCRIPTION FACTOR HOXA13"/>
    <property type="match status" value="1"/>
</dbReference>
<organism evidence="3 4">
    <name type="scientific">Talaromyces marneffei (strain ATCC 18224 / CBS 334.59 / QM 7333)</name>
    <name type="common">Penicillium marneffei</name>
    <dbReference type="NCBI Taxonomy" id="441960"/>
    <lineage>
        <taxon>Eukaryota</taxon>
        <taxon>Fungi</taxon>
        <taxon>Dikarya</taxon>
        <taxon>Ascomycota</taxon>
        <taxon>Pezizomycotina</taxon>
        <taxon>Eurotiomycetes</taxon>
        <taxon>Eurotiomycetidae</taxon>
        <taxon>Eurotiales</taxon>
        <taxon>Trichocomaceae</taxon>
        <taxon>Talaromyces</taxon>
        <taxon>Talaromyces sect. Talaromyces</taxon>
    </lineage>
</organism>
<dbReference type="HOGENOM" id="CLU_005461_1_1_1"/>
<proteinExistence type="predicted"/>
<feature type="region of interest" description="Disordered" evidence="1">
    <location>
        <begin position="612"/>
        <end position="652"/>
    </location>
</feature>
<dbReference type="STRING" id="441960.B6Q957"/>
<feature type="compositionally biased region" description="Polar residues" evidence="1">
    <location>
        <begin position="305"/>
        <end position="323"/>
    </location>
</feature>
<evidence type="ECO:0000313" key="3">
    <source>
        <dbReference type="EMBL" id="EEA26011.1"/>
    </source>
</evidence>
<feature type="compositionally biased region" description="Polar residues" evidence="1">
    <location>
        <begin position="1"/>
        <end position="11"/>
    </location>
</feature>
<feature type="region of interest" description="Disordered" evidence="1">
    <location>
        <begin position="559"/>
        <end position="598"/>
    </location>
</feature>
<feature type="region of interest" description="Disordered" evidence="1">
    <location>
        <begin position="1"/>
        <end position="26"/>
    </location>
</feature>
<name>B6Q957_TALMQ</name>
<keyword evidence="2" id="KW-0812">Transmembrane</keyword>
<reference evidence="4" key="1">
    <citation type="journal article" date="2015" name="Genome Announc.">
        <title>Genome sequence of the AIDS-associated pathogen Penicillium marneffei (ATCC18224) and its near taxonomic relative Talaromyces stipitatus (ATCC10500).</title>
        <authorList>
            <person name="Nierman W.C."/>
            <person name="Fedorova-Abrams N.D."/>
            <person name="Andrianopoulos A."/>
        </authorList>
    </citation>
    <scope>NUCLEOTIDE SEQUENCE [LARGE SCALE GENOMIC DNA]</scope>
    <source>
        <strain evidence="4">ATCC 18224 / CBS 334.59 / QM 7333</strain>
    </source>
</reference>